<evidence type="ECO:0000313" key="2">
    <source>
        <dbReference type="Proteomes" id="UP000730481"/>
    </source>
</evidence>
<accession>A0A9P5APK8</accession>
<dbReference type="AlphaFoldDB" id="A0A9P5APK8"/>
<proteinExistence type="predicted"/>
<organism evidence="1 2">
    <name type="scientific">Fusarium beomiforme</name>
    <dbReference type="NCBI Taxonomy" id="44412"/>
    <lineage>
        <taxon>Eukaryota</taxon>
        <taxon>Fungi</taxon>
        <taxon>Dikarya</taxon>
        <taxon>Ascomycota</taxon>
        <taxon>Pezizomycotina</taxon>
        <taxon>Sordariomycetes</taxon>
        <taxon>Hypocreomycetidae</taxon>
        <taxon>Hypocreales</taxon>
        <taxon>Nectriaceae</taxon>
        <taxon>Fusarium</taxon>
        <taxon>Fusarium burgessii species complex</taxon>
    </lineage>
</organism>
<comment type="caution">
    <text evidence="1">The sequence shown here is derived from an EMBL/GenBank/DDBJ whole genome shotgun (WGS) entry which is preliminary data.</text>
</comment>
<protein>
    <submittedName>
        <fullName evidence="1">Uncharacterized protein</fullName>
    </submittedName>
</protein>
<name>A0A9P5APK8_9HYPO</name>
<evidence type="ECO:0000313" key="1">
    <source>
        <dbReference type="EMBL" id="KAF4342429.1"/>
    </source>
</evidence>
<dbReference type="Proteomes" id="UP000730481">
    <property type="component" value="Unassembled WGS sequence"/>
</dbReference>
<reference evidence="1" key="1">
    <citation type="journal article" date="2017" name="Mycologia">
        <title>Fusarium algeriense, sp. nov., a novel toxigenic crown rot pathogen of durum wheat from Algeria is nested in the Fusarium burgessii species complex.</title>
        <authorList>
            <person name="Laraba I."/>
            <person name="Keddad A."/>
            <person name="Boureghda H."/>
            <person name="Abdallah N."/>
            <person name="Vaughan M.M."/>
            <person name="Proctor R.H."/>
            <person name="Busman M."/>
            <person name="O'Donnell K."/>
        </authorList>
    </citation>
    <scope>NUCLEOTIDE SEQUENCE</scope>
    <source>
        <strain evidence="1">NRRL 25174</strain>
    </source>
</reference>
<gene>
    <name evidence="1" type="ORF">FBEOM_3622</name>
</gene>
<dbReference type="OrthoDB" id="5229017at2759"/>
<dbReference type="EMBL" id="PVQB02000141">
    <property type="protein sequence ID" value="KAF4342429.1"/>
    <property type="molecule type" value="Genomic_DNA"/>
</dbReference>
<reference evidence="1" key="2">
    <citation type="submission" date="2020-02" db="EMBL/GenBank/DDBJ databases">
        <title>Identification and distribution of gene clusters putatively required for synthesis of sphingolipid metabolism inhibitors in phylogenetically diverse species of the filamentous fungus Fusarium.</title>
        <authorList>
            <person name="Kim H.-S."/>
            <person name="Busman M."/>
            <person name="Brown D.W."/>
            <person name="Divon H."/>
            <person name="Uhlig S."/>
            <person name="Proctor R.H."/>
        </authorList>
    </citation>
    <scope>NUCLEOTIDE SEQUENCE</scope>
    <source>
        <strain evidence="1">NRRL 25174</strain>
    </source>
</reference>
<keyword evidence="2" id="KW-1185">Reference proteome</keyword>
<sequence length="201" mass="23394">MYISSRDEGTRALRQLKAREFHEMQWNENILRKGRLVGEKSIDLGELPKRRNTEKVPVQNEQNTYHHRLLSSRLISQEKINHVVHIFRSTDKEKGKSQPTPTADDHSIILTQDAFEPQFKPHVRDCEIPNANFARKFGLFTNDKPLPTVIRELPVAEDKAMDMASGSPTKGVIHSWRFHGPFTPQLWFDSGIDYRWKQISH</sequence>